<evidence type="ECO:0000313" key="2">
    <source>
        <dbReference type="EMBL" id="MBB5813052.1"/>
    </source>
</evidence>
<gene>
    <name evidence="2" type="ORF">HNR72_004080</name>
</gene>
<proteinExistence type="predicted"/>
<evidence type="ECO:0000313" key="3">
    <source>
        <dbReference type="Proteomes" id="UP000579531"/>
    </source>
</evidence>
<sequence length="660" mass="71003">MRPDDGGSSGVFSGIDPEKLKGTIDSVRRDQGTLRDRASYYKAQLAYWGVGVQELADILKVASWAQGELPMLKRRYHLALNMDNDPYPGFAGMVQINEAQVSRAANTAATKAAKRAAELAKKDPVDLSPEEFDELDALFAENYDEYPFAEKVVGALGARKTLQLWEKMSNLDRPSGYGETSDFERADELDEMQKNLSLTVAAATNSDSPEMRKWKKDMVEIGDDPISDPGPSPHGGSGGPEGFIVMSNLMRYGDYDDKFLEDYGTALVKEDKRVMEGADGLYGSGWGTTSTVNHLGNDEGNDPLTGYMKALANSPGAATKFFTAKQKGDDGKAETNFKYLFEERKWPDDSMEGKESVTGRNSMGHALEAATTGHRPGEAATAEDVKHSKEQAGLFSALVKSVSEDQDRLREHGYMSDSFANISAEYMPDLHRALNYDQANGDKLFPTSGSAAQIDKYDAVRFIHAVSRNQEGYDRLNVSQHVYAAALMEAQAKHPDAYPLSTPDTIDKLAYQTGLFQGVIAQGQHFQANKDDTDASARDEAWKGQASTWGGSLVGSATAIAMAPFTGPGGVVVGGLAGTAAGQVFNGLLDGFGDDGEGLRKEVYKNVKEMDDVESSAILTTQESAKAATGSEEAESKAGDKAGQGFRDAGGLVSDSEAAS</sequence>
<dbReference type="GeneID" id="93840506"/>
<feature type="region of interest" description="Disordered" evidence="1">
    <location>
        <begin position="614"/>
        <end position="660"/>
    </location>
</feature>
<comment type="caution">
    <text evidence="2">The sequence shown here is derived from an EMBL/GenBank/DDBJ whole genome shotgun (WGS) entry which is preliminary data.</text>
</comment>
<name>A0AA89Q252_STRCU</name>
<dbReference type="Proteomes" id="UP000579531">
    <property type="component" value="Unassembled WGS sequence"/>
</dbReference>
<protein>
    <submittedName>
        <fullName evidence="2">FMN phosphatase YigB (HAD superfamily)</fullName>
    </submittedName>
</protein>
<dbReference type="RefSeq" id="WP_184848806.1">
    <property type="nucleotide sequence ID" value="NZ_BAABFE010000001.1"/>
</dbReference>
<dbReference type="EMBL" id="JACHLX010000001">
    <property type="protein sequence ID" value="MBB5813052.1"/>
    <property type="molecule type" value="Genomic_DNA"/>
</dbReference>
<evidence type="ECO:0000256" key="1">
    <source>
        <dbReference type="SAM" id="MobiDB-lite"/>
    </source>
</evidence>
<keyword evidence="3" id="KW-1185">Reference proteome</keyword>
<organism evidence="2 3">
    <name type="scientific">Streptomyces collinus</name>
    <dbReference type="NCBI Taxonomy" id="42684"/>
    <lineage>
        <taxon>Bacteria</taxon>
        <taxon>Bacillati</taxon>
        <taxon>Actinomycetota</taxon>
        <taxon>Actinomycetes</taxon>
        <taxon>Kitasatosporales</taxon>
        <taxon>Streptomycetaceae</taxon>
        <taxon>Streptomyces</taxon>
    </lineage>
</organism>
<accession>A0AA89Q252</accession>
<reference evidence="2 3" key="1">
    <citation type="submission" date="2020-08" db="EMBL/GenBank/DDBJ databases">
        <title>Sequencing the genomes of 1000 actinobacteria strains.</title>
        <authorList>
            <person name="Klenk H.-P."/>
        </authorList>
    </citation>
    <scope>NUCLEOTIDE SEQUENCE [LARGE SCALE GENOMIC DNA]</scope>
    <source>
        <strain evidence="2 3">DSM 40129</strain>
    </source>
</reference>
<dbReference type="AlphaFoldDB" id="A0AA89Q252"/>